<evidence type="ECO:0000313" key="2">
    <source>
        <dbReference type="Proteomes" id="UP000824049"/>
    </source>
</evidence>
<dbReference type="Proteomes" id="UP000824049">
    <property type="component" value="Unassembled WGS sequence"/>
</dbReference>
<dbReference type="PANTHER" id="PTHR10000:SF8">
    <property type="entry name" value="HAD SUPERFAMILY HYDROLASE-LIKE, TYPE 3"/>
    <property type="match status" value="1"/>
</dbReference>
<dbReference type="InterPro" id="IPR006379">
    <property type="entry name" value="HAD-SF_hydro_IIB"/>
</dbReference>
<dbReference type="InterPro" id="IPR000150">
    <property type="entry name" value="Cof"/>
</dbReference>
<name>A0A9D2ENN0_9FIRM</name>
<dbReference type="PRINTS" id="PR00119">
    <property type="entry name" value="CATATPASE"/>
</dbReference>
<dbReference type="CDD" id="cd07516">
    <property type="entry name" value="HAD_Pase"/>
    <property type="match status" value="1"/>
</dbReference>
<keyword evidence="1" id="KW-0378">Hydrolase</keyword>
<dbReference type="GO" id="GO:0016791">
    <property type="term" value="F:phosphatase activity"/>
    <property type="evidence" value="ECO:0007669"/>
    <property type="project" value="TreeGrafter"/>
</dbReference>
<dbReference type="NCBIfam" id="TIGR00099">
    <property type="entry name" value="Cof-subfamily"/>
    <property type="match status" value="1"/>
</dbReference>
<dbReference type="PANTHER" id="PTHR10000">
    <property type="entry name" value="PHOSPHOSERINE PHOSPHATASE"/>
    <property type="match status" value="1"/>
</dbReference>
<dbReference type="Pfam" id="PF08282">
    <property type="entry name" value="Hydrolase_3"/>
    <property type="match status" value="1"/>
</dbReference>
<comment type="caution">
    <text evidence="1">The sequence shown here is derived from an EMBL/GenBank/DDBJ whole genome shotgun (WGS) entry which is preliminary data.</text>
</comment>
<sequence>MGKYKLIALDMDGTLLNSKKQITDGTKKMIRRAAEEGKIVALSTGRGLAELHEYLEQVPEVRYLDCTSGAVVYDCQEKKVIARQTISVSDMEKLMEIASQEDVMVHFLSERSIVQKDKVEKMEEYHMGIYKTMFETKADHYEDIFRFYSDNPVPMEKCNIYHHTPEERTVTEEKIKAAGLPVVMVHAEETSLEITAEGVNKAAGLLALCRHLDISPEETIVVGDADNDREVLQTAGLAIAMGNAADHIKALADVVVADCDHDGCAEAIEKYLL</sequence>
<dbReference type="PROSITE" id="PS01228">
    <property type="entry name" value="COF_1"/>
    <property type="match status" value="1"/>
</dbReference>
<dbReference type="InterPro" id="IPR023214">
    <property type="entry name" value="HAD_sf"/>
</dbReference>
<organism evidence="1 2">
    <name type="scientific">Candidatus Anaerobutyricum stercoris</name>
    <dbReference type="NCBI Taxonomy" id="2838457"/>
    <lineage>
        <taxon>Bacteria</taxon>
        <taxon>Bacillati</taxon>
        <taxon>Bacillota</taxon>
        <taxon>Clostridia</taxon>
        <taxon>Lachnospirales</taxon>
        <taxon>Lachnospiraceae</taxon>
        <taxon>Anaerobutyricum</taxon>
    </lineage>
</organism>
<proteinExistence type="predicted"/>
<evidence type="ECO:0000313" key="1">
    <source>
        <dbReference type="EMBL" id="HIZ40406.1"/>
    </source>
</evidence>
<protein>
    <submittedName>
        <fullName evidence="1">Cof-type HAD-IIB family hydrolase</fullName>
    </submittedName>
</protein>
<dbReference type="AlphaFoldDB" id="A0A9D2ENN0"/>
<dbReference type="NCBIfam" id="TIGR01484">
    <property type="entry name" value="HAD-SF-IIB"/>
    <property type="match status" value="1"/>
</dbReference>
<reference evidence="1" key="2">
    <citation type="submission" date="2021-04" db="EMBL/GenBank/DDBJ databases">
        <authorList>
            <person name="Gilroy R."/>
        </authorList>
    </citation>
    <scope>NUCLEOTIDE SEQUENCE</scope>
    <source>
        <strain evidence="1">CHK179-28034</strain>
    </source>
</reference>
<gene>
    <name evidence="1" type="ORF">H9968_10910</name>
</gene>
<dbReference type="SUPFAM" id="SSF56784">
    <property type="entry name" value="HAD-like"/>
    <property type="match status" value="1"/>
</dbReference>
<dbReference type="Gene3D" id="3.30.1240.10">
    <property type="match status" value="1"/>
</dbReference>
<dbReference type="EMBL" id="DXBR01000098">
    <property type="protein sequence ID" value="HIZ40406.1"/>
    <property type="molecule type" value="Genomic_DNA"/>
</dbReference>
<dbReference type="Gene3D" id="3.40.50.1000">
    <property type="entry name" value="HAD superfamily/HAD-like"/>
    <property type="match status" value="1"/>
</dbReference>
<reference evidence="1" key="1">
    <citation type="journal article" date="2021" name="PeerJ">
        <title>Extensive microbial diversity within the chicken gut microbiome revealed by metagenomics and culture.</title>
        <authorList>
            <person name="Gilroy R."/>
            <person name="Ravi A."/>
            <person name="Getino M."/>
            <person name="Pursley I."/>
            <person name="Horton D.L."/>
            <person name="Alikhan N.F."/>
            <person name="Baker D."/>
            <person name="Gharbi K."/>
            <person name="Hall N."/>
            <person name="Watson M."/>
            <person name="Adriaenssens E.M."/>
            <person name="Foster-Nyarko E."/>
            <person name="Jarju S."/>
            <person name="Secka A."/>
            <person name="Antonio M."/>
            <person name="Oren A."/>
            <person name="Chaudhuri R.R."/>
            <person name="La Ragione R."/>
            <person name="Hildebrand F."/>
            <person name="Pallen M.J."/>
        </authorList>
    </citation>
    <scope>NUCLEOTIDE SEQUENCE</scope>
    <source>
        <strain evidence="1">CHK179-28034</strain>
    </source>
</reference>
<dbReference type="InterPro" id="IPR036412">
    <property type="entry name" value="HAD-like_sf"/>
</dbReference>
<dbReference type="GO" id="GO:0000287">
    <property type="term" value="F:magnesium ion binding"/>
    <property type="evidence" value="ECO:0007669"/>
    <property type="project" value="TreeGrafter"/>
</dbReference>
<dbReference type="SFLD" id="SFLDS00003">
    <property type="entry name" value="Haloacid_Dehalogenase"/>
    <property type="match status" value="1"/>
</dbReference>
<dbReference type="GO" id="GO:0005829">
    <property type="term" value="C:cytosol"/>
    <property type="evidence" value="ECO:0007669"/>
    <property type="project" value="TreeGrafter"/>
</dbReference>
<accession>A0A9D2ENN0</accession>
<dbReference type="SFLD" id="SFLDG01140">
    <property type="entry name" value="C2.B:_Phosphomannomutase_and_P"/>
    <property type="match status" value="1"/>
</dbReference>